<keyword evidence="4 6" id="KW-0808">Transferase</keyword>
<dbReference type="OrthoDB" id="10262062at2759"/>
<comment type="catalytic activity">
    <reaction evidence="6">
        <text>an N(1)-methylpseudouridine in rRNA + S-adenosyl-L-methionine = N(1)-methyl-N(3)-[(3S)-3-amino-3-carboxypropyl]pseudouridine in rRNA + S-methyl-5'-thioadenosine + H(+)</text>
        <dbReference type="Rhea" id="RHEA:63296"/>
        <dbReference type="Rhea" id="RHEA-COMP:11634"/>
        <dbReference type="Rhea" id="RHEA-COMP:16310"/>
        <dbReference type="ChEBI" id="CHEBI:15378"/>
        <dbReference type="ChEBI" id="CHEBI:17509"/>
        <dbReference type="ChEBI" id="CHEBI:59789"/>
        <dbReference type="ChEBI" id="CHEBI:74890"/>
        <dbReference type="ChEBI" id="CHEBI:146234"/>
        <dbReference type="EC" id="2.5.1.157"/>
    </reaction>
</comment>
<dbReference type="GeneID" id="25733954"/>
<proteinExistence type="inferred from homology"/>
<dbReference type="AlphaFoldDB" id="A0A0D2IUX7"/>
<name>A0A0D2IUX7_9CHLO</name>
<dbReference type="InterPro" id="IPR007177">
    <property type="entry name" value="Tsr3_C"/>
</dbReference>
<comment type="similarity">
    <text evidence="6">Belongs to the TDD superfamily. TSR3 family.</text>
</comment>
<organism evidence="10 11">
    <name type="scientific">Monoraphidium neglectum</name>
    <dbReference type="NCBI Taxonomy" id="145388"/>
    <lineage>
        <taxon>Eukaryota</taxon>
        <taxon>Viridiplantae</taxon>
        <taxon>Chlorophyta</taxon>
        <taxon>core chlorophytes</taxon>
        <taxon>Chlorophyceae</taxon>
        <taxon>CS clade</taxon>
        <taxon>Sphaeropleales</taxon>
        <taxon>Selenastraceae</taxon>
        <taxon>Monoraphidium</taxon>
    </lineage>
</organism>
<protein>
    <recommendedName>
        <fullName evidence="6">18S rRNA aminocarboxypropyltransferase</fullName>
        <ecNumber evidence="6">2.5.1.157</ecNumber>
    </recommendedName>
</protein>
<feature type="region of interest" description="Disordered" evidence="7">
    <location>
        <begin position="1"/>
        <end position="49"/>
    </location>
</feature>
<feature type="binding site" evidence="6">
    <location>
        <position position="144"/>
    </location>
    <ligand>
        <name>S-adenosyl-L-methionine</name>
        <dbReference type="ChEBI" id="CHEBI:59789"/>
    </ligand>
</feature>
<dbReference type="GO" id="GO:0030490">
    <property type="term" value="P:maturation of SSU-rRNA"/>
    <property type="evidence" value="ECO:0007669"/>
    <property type="project" value="TreeGrafter"/>
</dbReference>
<keyword evidence="2 6" id="KW-0690">Ribosome biogenesis</keyword>
<dbReference type="EC" id="2.5.1.157" evidence="6"/>
<keyword evidence="5 6" id="KW-0949">S-adenosyl-L-methionine</keyword>
<dbReference type="Pfam" id="PF04068">
    <property type="entry name" value="Fer4_RLI"/>
    <property type="match status" value="1"/>
</dbReference>
<evidence type="ECO:0000256" key="7">
    <source>
        <dbReference type="SAM" id="MobiDB-lite"/>
    </source>
</evidence>
<dbReference type="EMBL" id="KK106331">
    <property type="protein sequence ID" value="KIY91747.1"/>
    <property type="molecule type" value="Genomic_DNA"/>
</dbReference>
<evidence type="ECO:0000256" key="3">
    <source>
        <dbReference type="ARBA" id="ARBA00022552"/>
    </source>
</evidence>
<keyword evidence="3 6" id="KW-0698">rRNA processing</keyword>
<dbReference type="Pfam" id="PF04034">
    <property type="entry name" value="Ribo_biogen_C"/>
    <property type="match status" value="1"/>
</dbReference>
<accession>A0A0D2IUX7</accession>
<evidence type="ECO:0000256" key="5">
    <source>
        <dbReference type="ARBA" id="ARBA00022691"/>
    </source>
</evidence>
<dbReference type="KEGG" id="mng:MNEG_16217"/>
<evidence type="ECO:0000256" key="2">
    <source>
        <dbReference type="ARBA" id="ARBA00022517"/>
    </source>
</evidence>
<evidence type="ECO:0000313" key="11">
    <source>
        <dbReference type="Proteomes" id="UP000054498"/>
    </source>
</evidence>
<dbReference type="RefSeq" id="XP_013890767.1">
    <property type="nucleotide sequence ID" value="XM_014035313.1"/>
</dbReference>
<keyword evidence="11" id="KW-1185">Reference proteome</keyword>
<comment type="function">
    <text evidence="6">Aminocarboxypropyltransferase that catalyzes the aminocarboxypropyl transfer on pseudouridine in 18S rRNA. It constitutes the last step in biosynthesis of the hypermodified N1-methyl-N3-(3-amino-3-carboxypropyl) pseudouridine (m1acp3-Psi).</text>
</comment>
<sequence>MPRGKGHSTRHRLRGNAKDRYTAYGSGLDDAADGGPSTSGTADDAAAAAADADKPPFRLAMWDLGQCDKKRCTGTRLVRQRVVGELRLGQSFPGVILSPNGTRCVSRQDADLMASKGLAVVDCSWNRLDDVPFGRIKGVAPRLLPFLVAANPVNYGRPCKLSCAEALAAACFICGFQEAARQIMSRFKWGHSFFTTNAEILERYAACDTAADVIAAQVCCWVAGTGGGLISCLLGHACFHRAG</sequence>
<evidence type="ECO:0000259" key="9">
    <source>
        <dbReference type="Pfam" id="PF04068"/>
    </source>
</evidence>
<feature type="domain" description="16S/18S rRNA aminocarboxypropyltransferase Tsr3 C-terminal" evidence="8">
    <location>
        <begin position="95"/>
        <end position="217"/>
    </location>
</feature>
<dbReference type="GO" id="GO:1904047">
    <property type="term" value="F:S-adenosyl-L-methionine binding"/>
    <property type="evidence" value="ECO:0007669"/>
    <property type="project" value="UniProtKB-UniRule"/>
</dbReference>
<evidence type="ECO:0000259" key="8">
    <source>
        <dbReference type="Pfam" id="PF04034"/>
    </source>
</evidence>
<dbReference type="InterPro" id="IPR007209">
    <property type="entry name" value="RNaseL-inhib-like_metal-bd_dom"/>
</dbReference>
<dbReference type="PANTHER" id="PTHR20426:SF0">
    <property type="entry name" value="18S RRNA AMINOCARBOXYPROPYLTRANSFERASE"/>
    <property type="match status" value="1"/>
</dbReference>
<dbReference type="NCBIfam" id="NF002621">
    <property type="entry name" value="PRK02287.1"/>
    <property type="match status" value="1"/>
</dbReference>
<comment type="caution">
    <text evidence="6">Lacks conserved residue(s) required for the propagation of feature annotation.</text>
</comment>
<evidence type="ECO:0000256" key="6">
    <source>
        <dbReference type="HAMAP-Rule" id="MF_03146"/>
    </source>
</evidence>
<feature type="domain" description="RNase L inhibitor RLI-like possible metal-binding" evidence="9">
    <location>
        <begin position="58"/>
        <end position="90"/>
    </location>
</feature>
<reference evidence="10 11" key="1">
    <citation type="journal article" date="2013" name="BMC Genomics">
        <title>Reconstruction of the lipid metabolism for the microalga Monoraphidium neglectum from its genome sequence reveals characteristics suitable for biofuel production.</title>
        <authorList>
            <person name="Bogen C."/>
            <person name="Al-Dilaimi A."/>
            <person name="Albersmeier A."/>
            <person name="Wichmann J."/>
            <person name="Grundmann M."/>
            <person name="Rupp O."/>
            <person name="Lauersen K.J."/>
            <person name="Blifernez-Klassen O."/>
            <person name="Kalinowski J."/>
            <person name="Goesmann A."/>
            <person name="Mussgnug J.H."/>
            <person name="Kruse O."/>
        </authorList>
    </citation>
    <scope>NUCLEOTIDE SEQUENCE [LARGE SCALE GENOMIC DNA]</scope>
    <source>
        <strain evidence="10 11">SAG 48.87</strain>
    </source>
</reference>
<dbReference type="InterPro" id="IPR022968">
    <property type="entry name" value="Tsr3-like"/>
</dbReference>
<feature type="binding site" evidence="6">
    <location>
        <position position="73"/>
    </location>
    <ligand>
        <name>S-adenosyl-L-methionine</name>
        <dbReference type="ChEBI" id="CHEBI:59789"/>
    </ligand>
</feature>
<feature type="binding site" evidence="6">
    <location>
        <position position="121"/>
    </location>
    <ligand>
        <name>S-adenosyl-L-methionine</name>
        <dbReference type="ChEBI" id="CHEBI:59789"/>
    </ligand>
</feature>
<dbReference type="HAMAP" id="MF_01116">
    <property type="entry name" value="TSR3"/>
    <property type="match status" value="1"/>
</dbReference>
<evidence type="ECO:0000256" key="1">
    <source>
        <dbReference type="ARBA" id="ARBA00022490"/>
    </source>
</evidence>
<dbReference type="STRING" id="145388.A0A0D2IUX7"/>
<evidence type="ECO:0000256" key="4">
    <source>
        <dbReference type="ARBA" id="ARBA00022679"/>
    </source>
</evidence>
<feature type="compositionally biased region" description="Basic residues" evidence="7">
    <location>
        <begin position="1"/>
        <end position="15"/>
    </location>
</feature>
<dbReference type="GO" id="GO:0000455">
    <property type="term" value="P:enzyme-directed rRNA pseudouridine synthesis"/>
    <property type="evidence" value="ECO:0007669"/>
    <property type="project" value="UniProtKB-UniRule"/>
</dbReference>
<gene>
    <name evidence="10" type="ORF">MNEG_16217</name>
</gene>
<evidence type="ECO:0000313" key="10">
    <source>
        <dbReference type="EMBL" id="KIY91747.1"/>
    </source>
</evidence>
<keyword evidence="1" id="KW-0963">Cytoplasm</keyword>
<dbReference type="Proteomes" id="UP000054498">
    <property type="component" value="Unassembled WGS sequence"/>
</dbReference>
<dbReference type="PANTHER" id="PTHR20426">
    <property type="entry name" value="RIBOSOME BIOGENESIS PROTEIN TSR3 HOMOLOG"/>
    <property type="match status" value="1"/>
</dbReference>
<dbReference type="GO" id="GO:0106388">
    <property type="term" value="F:rRNA small subunit aminocarboxypropyltransferase activity"/>
    <property type="evidence" value="ECO:0007669"/>
    <property type="project" value="UniProtKB-EC"/>
</dbReference>